<evidence type="ECO:0000256" key="5">
    <source>
        <dbReference type="ARBA" id="ARBA00023134"/>
    </source>
</evidence>
<proteinExistence type="predicted"/>
<dbReference type="PROSITE" id="PS51718">
    <property type="entry name" value="G_DYNAMIN_2"/>
    <property type="match status" value="1"/>
</dbReference>
<dbReference type="InterPro" id="IPR030381">
    <property type="entry name" value="G_DYNAMIN_dom"/>
</dbReference>
<dbReference type="SUPFAM" id="SSF52540">
    <property type="entry name" value="P-loop containing nucleoside triphosphate hydrolases"/>
    <property type="match status" value="1"/>
</dbReference>
<keyword evidence="9" id="KW-1185">Reference proteome</keyword>
<dbReference type="Proteomes" id="UP000253551">
    <property type="component" value="Unassembled WGS sequence"/>
</dbReference>
<evidence type="ECO:0000256" key="3">
    <source>
        <dbReference type="ARBA" id="ARBA00022801"/>
    </source>
</evidence>
<reference evidence="8 9" key="1">
    <citation type="journal article" date="2018" name="G3 (Bethesda)">
        <title>Phylogenetic and Phylogenomic Definition of Rhizopus Species.</title>
        <authorList>
            <person name="Gryganskyi A.P."/>
            <person name="Golan J."/>
            <person name="Dolatabadi S."/>
            <person name="Mondo S."/>
            <person name="Robb S."/>
            <person name="Idnurm A."/>
            <person name="Muszewska A."/>
            <person name="Steczkiewicz K."/>
            <person name="Masonjones S."/>
            <person name="Liao H.L."/>
            <person name="Gajdeczka M.T."/>
            <person name="Anike F."/>
            <person name="Vuek A."/>
            <person name="Anishchenko I.M."/>
            <person name="Voigt K."/>
            <person name="de Hoog G.S."/>
            <person name="Smith M.E."/>
            <person name="Heitman J."/>
            <person name="Vilgalys R."/>
            <person name="Stajich J.E."/>
        </authorList>
    </citation>
    <scope>NUCLEOTIDE SEQUENCE [LARGE SCALE GENOMIC DNA]</scope>
    <source>
        <strain evidence="8 9">LSU 92-RS-03</strain>
    </source>
</reference>
<protein>
    <submittedName>
        <fullName evidence="8">Mitofusin</fullName>
    </submittedName>
</protein>
<sequence length="631" mass="71588">MADPTLYQDSMNHYQENCQAVLKHIALVKQLLAENPVCEASELDVYAQRLLNSSSKILVTGDLNSGKSTLVNALLRKNILPVDQQPCTSMFCEVYASQQNELHALNNAQLYNKQDPSTYDTIPLGDLYDLLTQEEPAYKILKLYTNLLDTDSMVSRHHITLIDSPGLNTDSIRSTAMFAQEEDIDVIVFVVNAENHFTLSGREFLSNAVDQHVFIAVNKFDHIRDKERCKRLILEQIRDVSPRTFEQAHDLVHFVSAGYGTDAPEFLELEHKLCSFVLQLGMASRLVPAKQYVSDTTRRMVDIANHQETEIHHQVDALEFDMKTFLAGYSRLIDTQYHIKHTCVDLIQKKMRVIEQQVNEALDTSINTLLSRTISSVPYPGLYSIWQYASTIANTLCSQLQSDLQTIELQAYRETHACIEGMNAVTADQLIDNSRVLARMDSIKPVYDHPIQIDVQASDFLINKMDDKTIALTTASLAALLLETEACGDHTARWLSSCLKPLLGSVAQTHSHRILGWALTCVGLLSVSWTVYSFLSDMPLAVQENLKHKFQKAIEKEQIKQSRVSSIIQQAQHVLETQQTDMLYRIGQMIGVKDQKKAQLEQNLFESKAKWHQLQSWLSRSNTLLKETEFI</sequence>
<keyword evidence="2" id="KW-0547">Nucleotide-binding</keyword>
<dbReference type="Gene3D" id="3.40.50.300">
    <property type="entry name" value="P-loop containing nucleotide triphosphate hydrolases"/>
    <property type="match status" value="1"/>
</dbReference>
<comment type="subcellular location">
    <subcellularLocation>
        <location evidence="1">Membrane</location>
    </subcellularLocation>
</comment>
<dbReference type="GO" id="GO:0008053">
    <property type="term" value="P:mitochondrial fusion"/>
    <property type="evidence" value="ECO:0007669"/>
    <property type="project" value="TreeGrafter"/>
</dbReference>
<name>A0A367JSS3_RHIST</name>
<dbReference type="PANTHER" id="PTHR10465:SF0">
    <property type="entry name" value="SARCALUMENIN"/>
    <property type="match status" value="1"/>
</dbReference>
<evidence type="ECO:0000313" key="9">
    <source>
        <dbReference type="Proteomes" id="UP000253551"/>
    </source>
</evidence>
<evidence type="ECO:0000256" key="2">
    <source>
        <dbReference type="ARBA" id="ARBA00022741"/>
    </source>
</evidence>
<dbReference type="GO" id="GO:0003924">
    <property type="term" value="F:GTPase activity"/>
    <property type="evidence" value="ECO:0007669"/>
    <property type="project" value="InterPro"/>
</dbReference>
<evidence type="ECO:0000313" key="8">
    <source>
        <dbReference type="EMBL" id="RCH92987.1"/>
    </source>
</evidence>
<keyword evidence="4" id="KW-0175">Coiled coil</keyword>
<dbReference type="AlphaFoldDB" id="A0A367JSS3"/>
<dbReference type="Pfam" id="PF00350">
    <property type="entry name" value="Dynamin_N"/>
    <property type="match status" value="1"/>
</dbReference>
<feature type="domain" description="Dynamin-type G" evidence="7">
    <location>
        <begin position="51"/>
        <end position="308"/>
    </location>
</feature>
<evidence type="ECO:0000256" key="6">
    <source>
        <dbReference type="ARBA" id="ARBA00023136"/>
    </source>
</evidence>
<evidence type="ECO:0000259" key="7">
    <source>
        <dbReference type="PROSITE" id="PS51718"/>
    </source>
</evidence>
<keyword evidence="3" id="KW-0378">Hydrolase</keyword>
<dbReference type="EMBL" id="PJQM01002758">
    <property type="protein sequence ID" value="RCH92987.1"/>
    <property type="molecule type" value="Genomic_DNA"/>
</dbReference>
<keyword evidence="5" id="KW-0342">GTP-binding</keyword>
<dbReference type="OrthoDB" id="9984778at2759"/>
<gene>
    <name evidence="8" type="primary">FZO1_3</name>
    <name evidence="8" type="ORF">CU098_006615</name>
</gene>
<dbReference type="STRING" id="4846.A0A367JSS3"/>
<organism evidence="8 9">
    <name type="scientific">Rhizopus stolonifer</name>
    <name type="common">Rhizopus nigricans</name>
    <dbReference type="NCBI Taxonomy" id="4846"/>
    <lineage>
        <taxon>Eukaryota</taxon>
        <taxon>Fungi</taxon>
        <taxon>Fungi incertae sedis</taxon>
        <taxon>Mucoromycota</taxon>
        <taxon>Mucoromycotina</taxon>
        <taxon>Mucoromycetes</taxon>
        <taxon>Mucorales</taxon>
        <taxon>Mucorineae</taxon>
        <taxon>Rhizopodaceae</taxon>
        <taxon>Rhizopus</taxon>
    </lineage>
</organism>
<evidence type="ECO:0000256" key="4">
    <source>
        <dbReference type="ARBA" id="ARBA00023054"/>
    </source>
</evidence>
<dbReference type="GO" id="GO:0005741">
    <property type="term" value="C:mitochondrial outer membrane"/>
    <property type="evidence" value="ECO:0007669"/>
    <property type="project" value="TreeGrafter"/>
</dbReference>
<keyword evidence="6" id="KW-0472">Membrane</keyword>
<dbReference type="PANTHER" id="PTHR10465">
    <property type="entry name" value="TRANSMEMBRANE GTPASE FZO1"/>
    <property type="match status" value="1"/>
</dbReference>
<dbReference type="InterPro" id="IPR045063">
    <property type="entry name" value="Dynamin_N"/>
</dbReference>
<dbReference type="InterPro" id="IPR027094">
    <property type="entry name" value="Mitofusin_fam"/>
</dbReference>
<dbReference type="InterPro" id="IPR027417">
    <property type="entry name" value="P-loop_NTPase"/>
</dbReference>
<accession>A0A367JSS3</accession>
<evidence type="ECO:0000256" key="1">
    <source>
        <dbReference type="ARBA" id="ARBA00004370"/>
    </source>
</evidence>
<dbReference type="GO" id="GO:0005525">
    <property type="term" value="F:GTP binding"/>
    <property type="evidence" value="ECO:0007669"/>
    <property type="project" value="UniProtKB-KW"/>
</dbReference>
<comment type="caution">
    <text evidence="8">The sequence shown here is derived from an EMBL/GenBank/DDBJ whole genome shotgun (WGS) entry which is preliminary data.</text>
</comment>
<dbReference type="GO" id="GO:0051646">
    <property type="term" value="P:mitochondrion localization"/>
    <property type="evidence" value="ECO:0007669"/>
    <property type="project" value="TreeGrafter"/>
</dbReference>